<feature type="region of interest" description="Disordered" evidence="1">
    <location>
        <begin position="862"/>
        <end position="907"/>
    </location>
</feature>
<feature type="compositionally biased region" description="Basic and acidic residues" evidence="1">
    <location>
        <begin position="265"/>
        <end position="283"/>
    </location>
</feature>
<reference evidence="2" key="1">
    <citation type="submission" date="2014-11" db="EMBL/GenBank/DDBJ databases">
        <authorList>
            <person name="Otto D Thomas"/>
            <person name="Naeem Raeece"/>
        </authorList>
    </citation>
    <scope>NUCLEOTIDE SEQUENCE</scope>
</reference>
<feature type="region of interest" description="Disordered" evidence="1">
    <location>
        <begin position="1689"/>
        <end position="1757"/>
    </location>
</feature>
<gene>
    <name evidence="2" type="ORF">Cvel_1667</name>
</gene>
<feature type="compositionally biased region" description="Polar residues" evidence="1">
    <location>
        <begin position="42"/>
        <end position="55"/>
    </location>
</feature>
<protein>
    <submittedName>
        <fullName evidence="2">Uncharacterized protein</fullName>
    </submittedName>
</protein>
<feature type="region of interest" description="Disordered" evidence="1">
    <location>
        <begin position="491"/>
        <end position="670"/>
    </location>
</feature>
<feature type="compositionally biased region" description="Polar residues" evidence="1">
    <location>
        <begin position="109"/>
        <end position="118"/>
    </location>
</feature>
<feature type="region of interest" description="Disordered" evidence="1">
    <location>
        <begin position="972"/>
        <end position="1112"/>
    </location>
</feature>
<accession>A0A0G4I1N0</accession>
<feature type="compositionally biased region" description="Polar residues" evidence="1">
    <location>
        <begin position="995"/>
        <end position="1014"/>
    </location>
</feature>
<proteinExistence type="predicted"/>
<evidence type="ECO:0000313" key="2">
    <source>
        <dbReference type="EMBL" id="CEM50794.1"/>
    </source>
</evidence>
<feature type="compositionally biased region" description="Basic and acidic residues" evidence="1">
    <location>
        <begin position="748"/>
        <end position="759"/>
    </location>
</feature>
<feature type="region of interest" description="Disordered" evidence="1">
    <location>
        <begin position="1283"/>
        <end position="1380"/>
    </location>
</feature>
<feature type="compositionally biased region" description="Basic and acidic residues" evidence="1">
    <location>
        <begin position="1067"/>
        <end position="1077"/>
    </location>
</feature>
<feature type="compositionally biased region" description="Basic and acidic residues" evidence="1">
    <location>
        <begin position="556"/>
        <end position="570"/>
    </location>
</feature>
<feature type="compositionally biased region" description="Low complexity" evidence="1">
    <location>
        <begin position="1719"/>
        <end position="1747"/>
    </location>
</feature>
<feature type="region of interest" description="Disordered" evidence="1">
    <location>
        <begin position="1404"/>
        <end position="1428"/>
    </location>
</feature>
<organism evidence="2">
    <name type="scientific">Chromera velia CCMP2878</name>
    <dbReference type="NCBI Taxonomy" id="1169474"/>
    <lineage>
        <taxon>Eukaryota</taxon>
        <taxon>Sar</taxon>
        <taxon>Alveolata</taxon>
        <taxon>Colpodellida</taxon>
        <taxon>Chromeraceae</taxon>
        <taxon>Chromera</taxon>
    </lineage>
</organism>
<feature type="region of interest" description="Disordered" evidence="1">
    <location>
        <begin position="1"/>
        <end position="65"/>
    </location>
</feature>
<feature type="compositionally biased region" description="Basic and acidic residues" evidence="1">
    <location>
        <begin position="1413"/>
        <end position="1424"/>
    </location>
</feature>
<feature type="compositionally biased region" description="Basic and acidic residues" evidence="1">
    <location>
        <begin position="1018"/>
        <end position="1035"/>
    </location>
</feature>
<feature type="compositionally biased region" description="Pro residues" evidence="1">
    <location>
        <begin position="766"/>
        <end position="776"/>
    </location>
</feature>
<feature type="region of interest" description="Disordered" evidence="1">
    <location>
        <begin position="1510"/>
        <end position="1534"/>
    </location>
</feature>
<feature type="compositionally biased region" description="Basic and acidic residues" evidence="1">
    <location>
        <begin position="872"/>
        <end position="884"/>
    </location>
</feature>
<feature type="compositionally biased region" description="Basic and acidic residues" evidence="1">
    <location>
        <begin position="28"/>
        <end position="39"/>
    </location>
</feature>
<feature type="region of interest" description="Disordered" evidence="1">
    <location>
        <begin position="315"/>
        <end position="352"/>
    </location>
</feature>
<feature type="compositionally biased region" description="Pro residues" evidence="1">
    <location>
        <begin position="1707"/>
        <end position="1718"/>
    </location>
</feature>
<feature type="compositionally biased region" description="Basic and acidic residues" evidence="1">
    <location>
        <begin position="148"/>
        <end position="164"/>
    </location>
</feature>
<feature type="region of interest" description="Disordered" evidence="1">
    <location>
        <begin position="1636"/>
        <end position="1666"/>
    </location>
</feature>
<name>A0A0G4I1N0_9ALVE</name>
<dbReference type="VEuPathDB" id="CryptoDB:Cvel_1667"/>
<dbReference type="EMBL" id="CDMZ01004756">
    <property type="protein sequence ID" value="CEM50794.1"/>
    <property type="molecule type" value="Genomic_DNA"/>
</dbReference>
<feature type="compositionally biased region" description="Low complexity" evidence="1">
    <location>
        <begin position="173"/>
        <end position="186"/>
    </location>
</feature>
<feature type="compositionally biased region" description="Basic and acidic residues" evidence="1">
    <location>
        <begin position="510"/>
        <end position="529"/>
    </location>
</feature>
<feature type="region of interest" description="Disordered" evidence="1">
    <location>
        <begin position="686"/>
        <end position="776"/>
    </location>
</feature>
<feature type="compositionally biased region" description="Low complexity" evidence="1">
    <location>
        <begin position="545"/>
        <end position="555"/>
    </location>
</feature>
<evidence type="ECO:0000256" key="1">
    <source>
        <dbReference type="SAM" id="MobiDB-lite"/>
    </source>
</evidence>
<sequence>MKAARQIRVGDLSKRGSGSVQSPGRGLKSSESKETDRPGKSNMKTTVTPPSQLSPSAAAKNLLPALPRKEGQLAGAECAIVLPSSPHSHLIRASSSSLTEKRHSPVLLQASSSDTISRSAGRKAPPPKSEDCPSPARFSSVQKAAALAEKEKKSAHESETRISCEEEEEVFDSLPYPLPSYASASPCPLENPPIPLDAGTQAVESHQSPEDPSHPSPHHTAAPEVHAPPPAEGETFYTPRGGTMGSDALQAQMGVGAGPQGPAETGDRENQGCSRCSEERMTSERGMGSFRQRSPYFSNLIPQKGSKVFYDSGTLRGAPSSVPSSPCRMSLRSGRVRGGGGSPRGRQSQRLSEAVREVYDERQLRLQQRCVELQRRVGTAEARTRKTQRQLSRQIAAIMTEEHARRTTLRSLMAARLMGCVLRAATKRKLSAAVRVWTAEDLGQWEAKNDREHPRSSVGVSEAEFHTAAASQGDGQIATDWTECDTTSCAVLPSEVRGPPPATVASSRLSPERRPQGGHERERERERSRLVLSASESADEVLQAPPLRSSASSVSPERRSKATQGRERHPIIMRTHAGQPQTTEGVPFFSSGPLGTGIRTGKRAEGGYEETFTPSSPLPPSFPPEGKKSPPSPPYVLSSPSRANRLRGSASVASPVPIRGGARTLPSSVQTQRGYAAVALSAHAFRSRRSPALSARTPPQCKGASMVPHSVSAPNTSRRERERGHSNPPPGPETVKGPRKGPPSIGDYLEKRKLREAARTGESVSPPCPSPPRPACPAPDLLVSHGESLSRYCSEDIARVLARRREIFSSLASARERAEAEKRSALCIHLQERELAKAEKLIIGGGVVSEFGLVSDADCVPSMGRGIPPRTSPERRSEGRELEGVTRAFSGSPPVSVTVTPPPQNSSLLPERGCRVITTSLSRLPDCLLRLCLSRLSSAWALLSGWAREGGSHSESPPVNRVVLGGARRPLSAVARDQKGPSRHSKADVGLCVSPDSNGPSSPWQSVPFSSTGVSPEVSERGDGDGSRKGGERGSEGGMDTESAAGCLDNPLATFSFAGRENNSDADGERREGRGVREVSPPPGRIAEQPPRGDCPSLRPTLGGSSADPLPSDDALAALLQEAVRSARGMPDSPWGGGTERVPSSNTVIPGSFNRDQRGPSPFFSLSPTRIERHLMGVVPSGTLEASVAATRENVEGGGTPSLAVAALNTFARMHGMGVALGSRERRERERDSLLFRNASVSPPVSEKRDKRTLLTTRSCSSVYVKSSGGVPADALPARTLSAASPSRGLDARRGALRASVKTSGVQSPPFEGSAAPQLSPSPSRPGLRGTNCNLASVDPQKPQASPPRQRAAQSPSRCTGPAPSLSGRGGVESEPRLGLEESLSNSQVMGYSPHLRFGSDCPENGFATHGGRQREASQLERGHGIVARGAVRSRSRLLDTDRENGSGGAVAAAAKRARPLVPVDSSLSFSPPLFQSHNFAESPVEPCFLEPPLFHPPSLGGMLASVEDQKGRRTGKGGRQNPPIRQAVSTSAVGGGVGAPIRVSRRAPVGVGSGLARQGGGHLRPGGEFLSRSLDLQEHEEGGGGRRAQVGGMMGGSRIIPEKTWWNQQIGAALFASPQRRPTVSSSVEVCLFESESPPSSVKARRRGTRELAASDGCPVDAEAQRHTYPLSTLANSRGKMPLMAALQSGSPRTRNDLDSTGPGPGLLPPARPPSPFPLSALLSDRASAALFSSPRPLSPSSRRAATTLREKGRQK</sequence>
<feature type="region of interest" description="Disordered" evidence="1">
    <location>
        <begin position="84"/>
        <end position="298"/>
    </location>
</feature>